<feature type="chain" id="PRO_5043978905" description="Secretory lipase" evidence="1">
    <location>
        <begin position="18"/>
        <end position="470"/>
    </location>
</feature>
<evidence type="ECO:0000256" key="1">
    <source>
        <dbReference type="SAM" id="SignalP"/>
    </source>
</evidence>
<dbReference type="EMBL" id="JAVFHQ010000052">
    <property type="protein sequence ID" value="KAK4541513.1"/>
    <property type="molecule type" value="Genomic_DNA"/>
</dbReference>
<keyword evidence="3" id="KW-1185">Reference proteome</keyword>
<dbReference type="PANTHER" id="PTHR34853:SF1">
    <property type="entry name" value="LIPASE 5"/>
    <property type="match status" value="1"/>
</dbReference>
<gene>
    <name evidence="2" type="ORF">LTR36_007959</name>
</gene>
<dbReference type="GO" id="GO:0004806">
    <property type="term" value="F:triacylglycerol lipase activity"/>
    <property type="evidence" value="ECO:0007669"/>
    <property type="project" value="InterPro"/>
</dbReference>
<dbReference type="InterPro" id="IPR029058">
    <property type="entry name" value="AB_hydrolase_fold"/>
</dbReference>
<dbReference type="PANTHER" id="PTHR34853">
    <property type="match status" value="1"/>
</dbReference>
<proteinExistence type="predicted"/>
<organism evidence="2 3">
    <name type="scientific">Oleoguttula mirabilis</name>
    <dbReference type="NCBI Taxonomy" id="1507867"/>
    <lineage>
        <taxon>Eukaryota</taxon>
        <taxon>Fungi</taxon>
        <taxon>Dikarya</taxon>
        <taxon>Ascomycota</taxon>
        <taxon>Pezizomycotina</taxon>
        <taxon>Dothideomycetes</taxon>
        <taxon>Dothideomycetidae</taxon>
        <taxon>Mycosphaerellales</taxon>
        <taxon>Teratosphaeriaceae</taxon>
        <taxon>Oleoguttula</taxon>
    </lineage>
</organism>
<dbReference type="GO" id="GO:0016042">
    <property type="term" value="P:lipid catabolic process"/>
    <property type="evidence" value="ECO:0007669"/>
    <property type="project" value="InterPro"/>
</dbReference>
<feature type="signal peptide" evidence="1">
    <location>
        <begin position="1"/>
        <end position="17"/>
    </location>
</feature>
<evidence type="ECO:0000313" key="2">
    <source>
        <dbReference type="EMBL" id="KAK4541513.1"/>
    </source>
</evidence>
<dbReference type="Gene3D" id="3.40.50.1820">
    <property type="entry name" value="alpha/beta hydrolase"/>
    <property type="match status" value="2"/>
</dbReference>
<sequence>MYSLLFTLLAVAGLAHSQINLTSCSSTDLACIENRTRADQALIELPNFVTYPIQNDPFYATPANITDAKPGQILKVERRSNVSAYDIPPGQSLSRIMYASVDNFGDIVPATAAVLWPFTPKSFNGSSGYPLVAWAHGTSGIDRQCAVSNLRNLQYDFRSVFTLANLGYAVVMTDYVGLGSDNFFNYLAYKLHANDVVYSVVAAQSAFSQLSSEWVSFGHSEGGGVAWAVGERQATDPVPGFLGSIAAAPPPRQIDTTSPVGNSVFTAFLSFTISHLYGLDLSAIFRPVPLQALQLVQSIGGCNDAGYAAFATFNATDIYTNTSWPMSQAAIDFVNDYAVSGRPLGGPLLILQGSADTVVGTVGAAAGFNATCAVSGNTSVEYVSVVDMDHNPSMYASQRLWMQWIEDRFSHVPLRGGCRTSELSSAFAGDVQLAERFVVGYTKPWITIFSSTFLPSYLWASDLGFVQGGS</sequence>
<accession>A0AAV9J960</accession>
<name>A0AAV9J960_9PEZI</name>
<evidence type="ECO:0000313" key="3">
    <source>
        <dbReference type="Proteomes" id="UP001324427"/>
    </source>
</evidence>
<keyword evidence="1" id="KW-0732">Signal</keyword>
<dbReference type="InterPro" id="IPR005152">
    <property type="entry name" value="Lipase_secreted"/>
</dbReference>
<evidence type="ECO:0008006" key="4">
    <source>
        <dbReference type="Google" id="ProtNLM"/>
    </source>
</evidence>
<comment type="caution">
    <text evidence="2">The sequence shown here is derived from an EMBL/GenBank/DDBJ whole genome shotgun (WGS) entry which is preliminary data.</text>
</comment>
<dbReference type="Proteomes" id="UP001324427">
    <property type="component" value="Unassembled WGS sequence"/>
</dbReference>
<reference evidence="2 3" key="1">
    <citation type="submission" date="2021-11" db="EMBL/GenBank/DDBJ databases">
        <title>Black yeast isolated from Biological Soil Crust.</title>
        <authorList>
            <person name="Kurbessoian T."/>
        </authorList>
    </citation>
    <scope>NUCLEOTIDE SEQUENCE [LARGE SCALE GENOMIC DNA]</scope>
    <source>
        <strain evidence="2 3">CCFEE 5522</strain>
    </source>
</reference>
<protein>
    <recommendedName>
        <fullName evidence="4">Secretory lipase</fullName>
    </recommendedName>
</protein>
<dbReference type="AlphaFoldDB" id="A0AAV9J960"/>
<dbReference type="SUPFAM" id="SSF53474">
    <property type="entry name" value="alpha/beta-Hydrolases"/>
    <property type="match status" value="1"/>
</dbReference>